<dbReference type="OrthoDB" id="914074at2759"/>
<proteinExistence type="predicted"/>
<accession>A0A8X8YRC8</accession>
<feature type="compositionally biased region" description="Basic residues" evidence="1">
    <location>
        <begin position="123"/>
        <end position="136"/>
    </location>
</feature>
<feature type="region of interest" description="Disordered" evidence="1">
    <location>
        <begin position="491"/>
        <end position="524"/>
    </location>
</feature>
<feature type="compositionally biased region" description="Basic and acidic residues" evidence="1">
    <location>
        <begin position="348"/>
        <end position="363"/>
    </location>
</feature>
<reference evidence="2" key="2">
    <citation type="submission" date="2020-08" db="EMBL/GenBank/DDBJ databases">
        <title>Plant Genome Project.</title>
        <authorList>
            <person name="Zhang R.-G."/>
        </authorList>
    </citation>
    <scope>NUCLEOTIDE SEQUENCE</scope>
    <source>
        <strain evidence="2">Huo1</strain>
        <tissue evidence="2">Leaf</tissue>
    </source>
</reference>
<gene>
    <name evidence="2" type="ORF">SASPL_106377</name>
</gene>
<feature type="region of interest" description="Disordered" evidence="1">
    <location>
        <begin position="184"/>
        <end position="305"/>
    </location>
</feature>
<feature type="compositionally biased region" description="Basic and acidic residues" evidence="1">
    <location>
        <begin position="188"/>
        <end position="288"/>
    </location>
</feature>
<feature type="compositionally biased region" description="Gly residues" evidence="1">
    <location>
        <begin position="291"/>
        <end position="301"/>
    </location>
</feature>
<comment type="caution">
    <text evidence="2">The sequence shown here is derived from an EMBL/GenBank/DDBJ whole genome shotgun (WGS) entry which is preliminary data.</text>
</comment>
<feature type="region of interest" description="Disordered" evidence="1">
    <location>
        <begin position="348"/>
        <end position="373"/>
    </location>
</feature>
<dbReference type="Proteomes" id="UP000298416">
    <property type="component" value="Unassembled WGS sequence"/>
</dbReference>
<name>A0A8X8YRC8_SALSN</name>
<feature type="compositionally biased region" description="Basic and acidic residues" evidence="1">
    <location>
        <begin position="491"/>
        <end position="501"/>
    </location>
</feature>
<dbReference type="EMBL" id="PNBA02000002">
    <property type="protein sequence ID" value="KAG6434735.1"/>
    <property type="molecule type" value="Genomic_DNA"/>
</dbReference>
<sequence length="712" mass="79483">MEGGERKEAAALPSDYVSLAQLQERWLQKQEETKLKQKREEEEKRERDALALKRKQEREERERYALAQNGRRSRSRNQNQNQNQRGGAKIGGGFVRTTGEIQEKGKEIVCGGPGDGGENNKNIGKKGGKRKKKKNFKGAAAIEEREKVGAGAEVLSGEGGSGVGSSAVELVGCVSVVEVLPRNGEVAHVNRSDLRGGFKKNGRDKGSHRVNELKQSEEEDGGKKCSESEKGGDGGSERGVDRVRGSEEEGERRRGSERWGDRRNGGERWGERGVDRGRRSEEERDTRRGRLGWGRKNGGNPEGKINILKEYRPDISKGNEVELKLQNKADQDEISEFHSGIASLRVGDVNETRGRDKRAKEDGAEGGGSNMDKVAVEFEKKEDRKVLARKGENRGSWKGYRAIGIQGHDNKVKEGGVEGECSNGEIVAKEIEKKVDHKVVSRKGENRCHGRGYRENRIWGRENKAKEDGVEGGGSNGEEVAVEIEKNVDHKVLPRKGENRSYGRGYQENEISERENKAKEDGFEGRCLNGEDVAVEIEKEVDHKVLPRKGENRSYGRGYRENEIWERENKAKEDGVEGGGSSGEEVAVEIEKKVNHKVLPRNGENRSYGRAYQEYGICGPENRAKEDGVDGGGTNSETLAVEIAKNVDHKVLPRKGENGSFRCAYPANANWGRAFGRGMSHTRPRERLYDDFSMKPRERIRMWVKKEDKLNA</sequence>
<evidence type="ECO:0000256" key="1">
    <source>
        <dbReference type="SAM" id="MobiDB-lite"/>
    </source>
</evidence>
<feature type="compositionally biased region" description="Basic and acidic residues" evidence="1">
    <location>
        <begin position="511"/>
        <end position="524"/>
    </location>
</feature>
<dbReference type="AlphaFoldDB" id="A0A8X8YRC8"/>
<evidence type="ECO:0000313" key="3">
    <source>
        <dbReference type="Proteomes" id="UP000298416"/>
    </source>
</evidence>
<evidence type="ECO:0000313" key="2">
    <source>
        <dbReference type="EMBL" id="KAG6434735.1"/>
    </source>
</evidence>
<feature type="compositionally biased region" description="Low complexity" evidence="1">
    <location>
        <begin position="76"/>
        <end position="87"/>
    </location>
</feature>
<organism evidence="2">
    <name type="scientific">Salvia splendens</name>
    <name type="common">Scarlet sage</name>
    <dbReference type="NCBI Taxonomy" id="180675"/>
    <lineage>
        <taxon>Eukaryota</taxon>
        <taxon>Viridiplantae</taxon>
        <taxon>Streptophyta</taxon>
        <taxon>Embryophyta</taxon>
        <taxon>Tracheophyta</taxon>
        <taxon>Spermatophyta</taxon>
        <taxon>Magnoliopsida</taxon>
        <taxon>eudicotyledons</taxon>
        <taxon>Gunneridae</taxon>
        <taxon>Pentapetalae</taxon>
        <taxon>asterids</taxon>
        <taxon>lamiids</taxon>
        <taxon>Lamiales</taxon>
        <taxon>Lamiaceae</taxon>
        <taxon>Nepetoideae</taxon>
        <taxon>Mentheae</taxon>
        <taxon>Salviinae</taxon>
        <taxon>Salvia</taxon>
        <taxon>Salvia subgen. Calosphace</taxon>
        <taxon>core Calosphace</taxon>
    </lineage>
</organism>
<feature type="region of interest" description="Disordered" evidence="1">
    <location>
        <begin position="31"/>
        <end position="140"/>
    </location>
</feature>
<feature type="compositionally biased region" description="Basic and acidic residues" evidence="1">
    <location>
        <begin position="31"/>
        <end position="64"/>
    </location>
</feature>
<protein>
    <submittedName>
        <fullName evidence="2">Uncharacterized protein</fullName>
    </submittedName>
</protein>
<keyword evidence="3" id="KW-1185">Reference proteome</keyword>
<reference evidence="2" key="1">
    <citation type="submission" date="2018-01" db="EMBL/GenBank/DDBJ databases">
        <authorList>
            <person name="Mao J.F."/>
        </authorList>
    </citation>
    <scope>NUCLEOTIDE SEQUENCE</scope>
    <source>
        <strain evidence="2">Huo1</strain>
        <tissue evidence="2">Leaf</tissue>
    </source>
</reference>